<dbReference type="PANTHER" id="PTHR45905">
    <property type="entry name" value="GOLGI-LOCALIZED, GAMMA-ADAPTIN EAR CONTAINING, ARF BINDING PROTEIN"/>
    <property type="match status" value="1"/>
</dbReference>
<gene>
    <name evidence="15" type="ORF">MEDL_60489</name>
</gene>
<evidence type="ECO:0000256" key="11">
    <source>
        <dbReference type="SAM" id="MobiDB-lite"/>
    </source>
</evidence>
<feature type="coiled-coil region" evidence="10">
    <location>
        <begin position="201"/>
        <end position="238"/>
    </location>
</feature>
<dbReference type="GO" id="GO:0031901">
    <property type="term" value="C:early endosome membrane"/>
    <property type="evidence" value="ECO:0007669"/>
    <property type="project" value="UniProtKB-SubCell"/>
</dbReference>
<evidence type="ECO:0000256" key="4">
    <source>
        <dbReference type="ARBA" id="ARBA00022448"/>
    </source>
</evidence>
<feature type="domain" description="GAE" evidence="13">
    <location>
        <begin position="1296"/>
        <end position="1415"/>
    </location>
</feature>
<sequence>MAEEDRSLETLLNRATNPANRDEDWEHILAFCDQVNKEIEGSQIAVKLLAHKLQSPQEREALYALTTLEGCVKNCGKKFHQEIGKFRFLNEIIKVVSPKYLGKATTEKVKRRCIELIYSWSRGLPQEAKILDAYKMLKQQGVVKEDPTYIDKTLDTFPPPQPREKNAIFEDDDKANLLQKLLRSKNPQDLQAANRLIKNMVKQDTERMDKISRRINQLQEIDNNVKLLNEMLAHYTKQNSSQSDRDMMKELYDTLEKLRPNLFRLASDVDEKDNTGIDHSYDVTSKKIVPDISNIVHEEVLDNDGNNLTPTDDWRIGRRVVELGVIADHLQQCKHCGLPLSLHNIIDIKTYGLGSVLKVLCTNKSCGNINAIPTGKQHDHKIWDVNTKLALAAIDLGLGEHQINGLLSILNIPTVSHCMIDSRIREVGDVIESVADQSMEEWTEREKEMTRESDGNDNVTVSVDAAWQRRGSGRSYDSLTGHCSMIGSKTGKVINYKWRSKACRICQRAETSGNIPRVHKCNKNFTGSAKAMEPDMVVDMVKESRSKGANITAIIGDEDTTTIARLRAKVDPTIVKLSDSNHMKNPLEIVCKGQPKKIEENLHALSKHPFGDHSSCSTDWCRFIADPSIKYKSLPYGKPLQDKALQESLTTLFQKYILNSEKLANLGSTQSNESFNKSVAAKAPKNRFYGGSRSLAYRVAAAVAQKNTGHRYTVDVNVSSGLSPGLYTRKLATLRDIQARKRKAVAITTEAKLRRIALKASRNQSSSTFEVREGVCYQSNTMIDTATEDSDEKILEIPAPKNKPVENDSKPDISTMTHIYFDIEATGLGKKELIETKPSLKKRQYLILHLGPFCIENFTIFYSKNTPPLVVQHGRTSHITQISARRGLETFSKYILPAREITPKAAEVTGLTFQNGSLYLLDKIVPAVGVKEGLTDVQKVFQSELSVFYNYVSLKQMNKNVPSLKQMLDDKVVTKRTANCIARSGLNLSHLRLAYSRNGRTADILTTNDDAMRVLASYKKIVEGSTSDESNLAFLRAGAGNLSSLLDLNEPSSPAKPDTSTAPSTDILDEELLALGLGDSKTDDPNKSTTLLGDLDDIFSAVTQQNTVPASQTGLQTTNIFSMPSMQGGTFQSQPLNQFNTGQPTQLSTQQVQRPPQYNNQAFSQPQQPSQGWSFQGTPTVAPSQQNKTAQQSTTTTSMGDIDLLGQSLMQQSLPKEYIKPIIPPPEKKTLNQMSTKTTDGPLLATVSPFTTSQTTVTLSSPVISSTTATPVTTPKQGEVQPLNDVFVSIESVQPGTSPPINAYDKNGMKIVIHIAKNRPREDVHVMVVSVMSTNTSAVKNFSFQAAVPKAMKVKLQPPSATDLPLYNPILPPSAITQIMLLANPQNERIRLKYKITYSLDSESRSDVGEVDNFVFS</sequence>
<dbReference type="InterPro" id="IPR004152">
    <property type="entry name" value="GAT_dom"/>
</dbReference>
<evidence type="ECO:0000259" key="14">
    <source>
        <dbReference type="PROSITE" id="PS50909"/>
    </source>
</evidence>
<dbReference type="InterPro" id="IPR008152">
    <property type="entry name" value="Clathrin_a/b/g-adaptin_app_Ig"/>
</dbReference>
<accession>A0A8S3UT91</accession>
<evidence type="ECO:0000256" key="5">
    <source>
        <dbReference type="ARBA" id="ARBA00022753"/>
    </source>
</evidence>
<dbReference type="Pfam" id="PF18308">
    <property type="entry name" value="GGA_N-GAT"/>
    <property type="match status" value="1"/>
</dbReference>
<dbReference type="GO" id="GO:0005802">
    <property type="term" value="C:trans-Golgi network"/>
    <property type="evidence" value="ECO:0007669"/>
    <property type="project" value="InterPro"/>
</dbReference>
<keyword evidence="10" id="KW-0175">Coiled coil</keyword>
<name>A0A8S3UT91_MYTED</name>
<dbReference type="Pfam" id="PF20700">
    <property type="entry name" value="Mutator"/>
    <property type="match status" value="1"/>
</dbReference>
<dbReference type="Gene3D" id="1.25.40.90">
    <property type="match status" value="1"/>
</dbReference>
<dbReference type="Pfam" id="PF00790">
    <property type="entry name" value="VHS"/>
    <property type="match status" value="1"/>
</dbReference>
<dbReference type="Gene3D" id="1.20.5.170">
    <property type="match status" value="1"/>
</dbReference>
<feature type="domain" description="GAT" evidence="14">
    <location>
        <begin position="171"/>
        <end position="297"/>
    </location>
</feature>
<feature type="domain" description="VHS" evidence="12">
    <location>
        <begin position="15"/>
        <end position="145"/>
    </location>
</feature>
<keyword evidence="4" id="KW-0813">Transport</keyword>
<dbReference type="Gene3D" id="2.60.40.1230">
    <property type="match status" value="1"/>
</dbReference>
<evidence type="ECO:0000259" key="12">
    <source>
        <dbReference type="PROSITE" id="PS50179"/>
    </source>
</evidence>
<dbReference type="InterPro" id="IPR002014">
    <property type="entry name" value="VHS_dom"/>
</dbReference>
<dbReference type="Pfam" id="PF02883">
    <property type="entry name" value="Alpha_adaptinC2"/>
    <property type="match status" value="1"/>
</dbReference>
<evidence type="ECO:0000256" key="2">
    <source>
        <dbReference type="ARBA" id="ARBA00004220"/>
    </source>
</evidence>
<proteinExistence type="inferred from homology"/>
<dbReference type="GO" id="GO:0035091">
    <property type="term" value="F:phosphatidylinositol binding"/>
    <property type="evidence" value="ECO:0007669"/>
    <property type="project" value="InterPro"/>
</dbReference>
<evidence type="ECO:0000256" key="9">
    <source>
        <dbReference type="ARBA" id="ARBA00023136"/>
    </source>
</evidence>
<dbReference type="SUPFAM" id="SSF49348">
    <property type="entry name" value="Clathrin adaptor appendage domain"/>
    <property type="match status" value="1"/>
</dbReference>
<dbReference type="GO" id="GO:0031267">
    <property type="term" value="F:small GTPase binding"/>
    <property type="evidence" value="ECO:0007669"/>
    <property type="project" value="InterPro"/>
</dbReference>
<dbReference type="Pfam" id="PF25244">
    <property type="entry name" value="PML_C"/>
    <property type="match status" value="1"/>
</dbReference>
<evidence type="ECO:0000256" key="1">
    <source>
        <dbReference type="ARBA" id="ARBA00004150"/>
    </source>
</evidence>
<dbReference type="PROSITE" id="PS50179">
    <property type="entry name" value="VHS"/>
    <property type="match status" value="1"/>
</dbReference>
<dbReference type="EMBL" id="CAJPWZ010002950">
    <property type="protein sequence ID" value="CAG2248749.1"/>
    <property type="molecule type" value="Genomic_DNA"/>
</dbReference>
<dbReference type="InterPro" id="IPR057617">
    <property type="entry name" value="PML_C"/>
</dbReference>
<dbReference type="PROSITE" id="PS50180">
    <property type="entry name" value="GAE"/>
    <property type="match status" value="1"/>
</dbReference>
<dbReference type="GO" id="GO:0043130">
    <property type="term" value="F:ubiquitin binding"/>
    <property type="evidence" value="ECO:0007669"/>
    <property type="project" value="InterPro"/>
</dbReference>
<dbReference type="CDD" id="cd03567">
    <property type="entry name" value="VHS_GGA_metazoan"/>
    <property type="match status" value="1"/>
</dbReference>
<evidence type="ECO:0000256" key="7">
    <source>
        <dbReference type="ARBA" id="ARBA00022927"/>
    </source>
</evidence>
<dbReference type="GO" id="GO:0006893">
    <property type="term" value="P:Golgi to plasma membrane transport"/>
    <property type="evidence" value="ECO:0007669"/>
    <property type="project" value="TreeGrafter"/>
</dbReference>
<dbReference type="CDD" id="cd14234">
    <property type="entry name" value="GAT_GGA_meta"/>
    <property type="match status" value="1"/>
</dbReference>
<evidence type="ECO:0000256" key="8">
    <source>
        <dbReference type="ARBA" id="ARBA00023034"/>
    </source>
</evidence>
<dbReference type="SMART" id="SM00809">
    <property type="entry name" value="Alpha_adaptinC2"/>
    <property type="match status" value="1"/>
</dbReference>
<dbReference type="InterPro" id="IPR041198">
    <property type="entry name" value="GGA_N-GAT"/>
</dbReference>
<dbReference type="InterPro" id="IPR013041">
    <property type="entry name" value="Clathrin_app_Ig-like_sf"/>
</dbReference>
<dbReference type="InterPro" id="IPR008153">
    <property type="entry name" value="GAE_dom"/>
</dbReference>
<dbReference type="GO" id="GO:0006886">
    <property type="term" value="P:intracellular protein transport"/>
    <property type="evidence" value="ECO:0007669"/>
    <property type="project" value="InterPro"/>
</dbReference>
<dbReference type="PROSITE" id="PS50909">
    <property type="entry name" value="GAT"/>
    <property type="match status" value="1"/>
</dbReference>
<keyword evidence="8" id="KW-0333">Golgi apparatus</keyword>
<protein>
    <submittedName>
        <fullName evidence="15">GGA</fullName>
    </submittedName>
</protein>
<dbReference type="Gene3D" id="1.20.58.160">
    <property type="match status" value="1"/>
</dbReference>
<keyword evidence="6" id="KW-0832">Ubl conjugation</keyword>
<evidence type="ECO:0000259" key="13">
    <source>
        <dbReference type="PROSITE" id="PS50180"/>
    </source>
</evidence>
<evidence type="ECO:0000256" key="10">
    <source>
        <dbReference type="SAM" id="Coils"/>
    </source>
</evidence>
<comment type="subcellular location">
    <subcellularLocation>
        <location evidence="2">Early endosome membrane</location>
        <topology evidence="2">Peripheral membrane protein</topology>
    </subcellularLocation>
    <subcellularLocation>
        <location evidence="1">Golgi apparatus</location>
        <location evidence="1">trans-Golgi network membrane</location>
        <topology evidence="1">Peripheral membrane protein</topology>
    </subcellularLocation>
</comment>
<evidence type="ECO:0000256" key="6">
    <source>
        <dbReference type="ARBA" id="ARBA00022843"/>
    </source>
</evidence>
<dbReference type="GO" id="GO:0034394">
    <property type="term" value="P:protein localization to cell surface"/>
    <property type="evidence" value="ECO:0007669"/>
    <property type="project" value="TreeGrafter"/>
</dbReference>
<dbReference type="InterPro" id="IPR008942">
    <property type="entry name" value="ENTH_VHS"/>
</dbReference>
<organism evidence="15 16">
    <name type="scientific">Mytilus edulis</name>
    <name type="common">Blue mussel</name>
    <dbReference type="NCBI Taxonomy" id="6550"/>
    <lineage>
        <taxon>Eukaryota</taxon>
        <taxon>Metazoa</taxon>
        <taxon>Spiralia</taxon>
        <taxon>Lophotrochozoa</taxon>
        <taxon>Mollusca</taxon>
        <taxon>Bivalvia</taxon>
        <taxon>Autobranchia</taxon>
        <taxon>Pteriomorphia</taxon>
        <taxon>Mytilida</taxon>
        <taxon>Mytiloidea</taxon>
        <taxon>Mytilidae</taxon>
        <taxon>Mytilinae</taxon>
        <taxon>Mytilus</taxon>
    </lineage>
</organism>
<reference evidence="15" key="1">
    <citation type="submission" date="2021-03" db="EMBL/GenBank/DDBJ databases">
        <authorList>
            <person name="Bekaert M."/>
        </authorList>
    </citation>
    <scope>NUCLEOTIDE SEQUENCE</scope>
</reference>
<dbReference type="SMART" id="SM00288">
    <property type="entry name" value="VHS"/>
    <property type="match status" value="1"/>
</dbReference>
<dbReference type="PANTHER" id="PTHR45905:SF1">
    <property type="entry name" value="GOLGI-LOCALIZED, GAMMA-ADAPTIN EAR CONTAINING, ARF BINDING PROTEIN"/>
    <property type="match status" value="1"/>
</dbReference>
<comment type="similarity">
    <text evidence="3">Belongs to the GGA protein family.</text>
</comment>
<dbReference type="SUPFAM" id="SSF89009">
    <property type="entry name" value="GAT-like domain"/>
    <property type="match status" value="1"/>
</dbReference>
<dbReference type="Proteomes" id="UP000683360">
    <property type="component" value="Unassembled WGS sequence"/>
</dbReference>
<dbReference type="InterPro" id="IPR049012">
    <property type="entry name" value="Mutator_transp_dom"/>
</dbReference>
<keyword evidence="7" id="KW-0653">Protein transport</keyword>
<dbReference type="InterPro" id="IPR027422">
    <property type="entry name" value="GGA1-3"/>
</dbReference>
<keyword evidence="16" id="KW-1185">Reference proteome</keyword>
<evidence type="ECO:0000256" key="3">
    <source>
        <dbReference type="ARBA" id="ARBA00008099"/>
    </source>
</evidence>
<keyword evidence="5" id="KW-0967">Endosome</keyword>
<evidence type="ECO:0000313" key="15">
    <source>
        <dbReference type="EMBL" id="CAG2248749.1"/>
    </source>
</evidence>
<keyword evidence="9" id="KW-0472">Membrane</keyword>
<evidence type="ECO:0000313" key="16">
    <source>
        <dbReference type="Proteomes" id="UP000683360"/>
    </source>
</evidence>
<dbReference type="SUPFAM" id="SSF48464">
    <property type="entry name" value="ENTH/VHS domain"/>
    <property type="match status" value="1"/>
</dbReference>
<feature type="region of interest" description="Disordered" evidence="11">
    <location>
        <begin position="1121"/>
        <end position="1197"/>
    </location>
</feature>
<comment type="caution">
    <text evidence="15">The sequence shown here is derived from an EMBL/GenBank/DDBJ whole genome shotgun (WGS) entry which is preliminary data.</text>
</comment>
<dbReference type="InterPro" id="IPR038425">
    <property type="entry name" value="GAT_sf"/>
</dbReference>
<dbReference type="Pfam" id="PF03127">
    <property type="entry name" value="GAT"/>
    <property type="match status" value="1"/>
</dbReference>
<dbReference type="OrthoDB" id="447025at2759"/>